<dbReference type="Gene3D" id="3.40.190.10">
    <property type="entry name" value="Periplasmic binding protein-like II"/>
    <property type="match status" value="2"/>
</dbReference>
<protein>
    <recommendedName>
        <fullName evidence="3">Solute-binding protein family 3/N-terminal domain-containing protein</fullName>
    </recommendedName>
</protein>
<keyword evidence="5" id="KW-1185">Reference proteome</keyword>
<evidence type="ECO:0000313" key="5">
    <source>
        <dbReference type="Proteomes" id="UP000180280"/>
    </source>
</evidence>
<dbReference type="PANTHER" id="PTHR35936:SF35">
    <property type="entry name" value="L-CYSTINE-BINDING PROTEIN TCYJ"/>
    <property type="match status" value="1"/>
</dbReference>
<reference evidence="4 5" key="1">
    <citation type="submission" date="2016-09" db="EMBL/GenBank/DDBJ databases">
        <title>Chromobacterium muskegensis sp. nov., an insecticidal bacterium isolated from Sphagnum bogs.</title>
        <authorList>
            <person name="Sparks M.E."/>
            <person name="Blackburn M.B."/>
            <person name="Gundersen-Rindal D.E."/>
            <person name="Mitchell A."/>
            <person name="Farrar R."/>
            <person name="Kuhar D."/>
        </authorList>
    </citation>
    <scope>NUCLEOTIDE SEQUENCE [LARGE SCALE GENOMIC DNA]</scope>
    <source>
        <strain evidence="4 5">14B-1</strain>
    </source>
</reference>
<feature type="chain" id="PRO_5045422290" description="Solute-binding protein family 3/N-terminal domain-containing protein" evidence="2">
    <location>
        <begin position="33"/>
        <end position="262"/>
    </location>
</feature>
<evidence type="ECO:0000259" key="3">
    <source>
        <dbReference type="SMART" id="SM00062"/>
    </source>
</evidence>
<dbReference type="Proteomes" id="UP000180280">
    <property type="component" value="Unassembled WGS sequence"/>
</dbReference>
<evidence type="ECO:0000256" key="1">
    <source>
        <dbReference type="ARBA" id="ARBA00022729"/>
    </source>
</evidence>
<gene>
    <name evidence="4" type="ORF">BI344_04105</name>
</gene>
<dbReference type="SUPFAM" id="SSF53850">
    <property type="entry name" value="Periplasmic binding protein-like II"/>
    <property type="match status" value="1"/>
</dbReference>
<evidence type="ECO:0000256" key="2">
    <source>
        <dbReference type="SAM" id="SignalP"/>
    </source>
</evidence>
<dbReference type="InterPro" id="IPR001638">
    <property type="entry name" value="Solute-binding_3/MltF_N"/>
</dbReference>
<dbReference type="PANTHER" id="PTHR35936">
    <property type="entry name" value="MEMBRANE-BOUND LYTIC MUREIN TRANSGLYCOSYLASE F"/>
    <property type="match status" value="1"/>
</dbReference>
<feature type="signal peptide" evidence="2">
    <location>
        <begin position="1"/>
        <end position="32"/>
    </location>
</feature>
<accession>A0ABX3CHJ7</accession>
<dbReference type="RefSeq" id="WP_083370057.1">
    <property type="nucleotide sequence ID" value="NZ_MKCT01000001.1"/>
</dbReference>
<comment type="caution">
    <text evidence="4">The sequence shown here is derived from an EMBL/GenBank/DDBJ whole genome shotgun (WGS) entry which is preliminary data.</text>
</comment>
<name>A0ABX3CHJ7_9NEIS</name>
<dbReference type="SMART" id="SM00062">
    <property type="entry name" value="PBPb"/>
    <property type="match status" value="1"/>
</dbReference>
<dbReference type="Pfam" id="PF00497">
    <property type="entry name" value="SBP_bac_3"/>
    <property type="match status" value="1"/>
</dbReference>
<dbReference type="EMBL" id="MKCT01000001">
    <property type="protein sequence ID" value="OHX21699.1"/>
    <property type="molecule type" value="Genomic_DNA"/>
</dbReference>
<evidence type="ECO:0000313" key="4">
    <source>
        <dbReference type="EMBL" id="OHX21699.1"/>
    </source>
</evidence>
<organism evidence="4 5">
    <name type="scientific">Chromobacterium sphagni</name>
    <dbReference type="NCBI Taxonomy" id="1903179"/>
    <lineage>
        <taxon>Bacteria</taxon>
        <taxon>Pseudomonadati</taxon>
        <taxon>Pseudomonadota</taxon>
        <taxon>Betaproteobacteria</taxon>
        <taxon>Neisseriales</taxon>
        <taxon>Chromobacteriaceae</taxon>
        <taxon>Chromobacterium</taxon>
    </lineage>
</organism>
<keyword evidence="1 2" id="KW-0732">Signal</keyword>
<feature type="domain" description="Solute-binding protein family 3/N-terminal" evidence="3">
    <location>
        <begin position="35"/>
        <end position="258"/>
    </location>
</feature>
<sequence length="262" mass="29270">MTVRPLTSRRCRLWLKAMLICGCLGQPSPILAADGLTVALDASDPPFMYAGGGDGAQGLYPELIRQICDRAAIPLTVQAMSWRRALHEIDNSNSAVGGLYKTAEREKRYDFSLPLFTERIVVVYLRRRPLDFRSLADLDHKRIGVMAGWSYGDDFDHARAARRFTAYDGDSDQQNLQRLERGYLDAVLGIQEAMETLPAKRRAGLAIAATALAAKPTFIAVNKQSGQQALLQRFNQALEKMRQDGSYQQLVRKFFASRRSGN</sequence>
<proteinExistence type="predicted"/>